<evidence type="ECO:0000259" key="6">
    <source>
        <dbReference type="PROSITE" id="PS50850"/>
    </source>
</evidence>
<protein>
    <submittedName>
        <fullName evidence="7">Major facilitator superfamily MFS_1</fullName>
    </submittedName>
</protein>
<dbReference type="Pfam" id="PF07690">
    <property type="entry name" value="MFS_1"/>
    <property type="match status" value="1"/>
</dbReference>
<evidence type="ECO:0000256" key="2">
    <source>
        <dbReference type="ARBA" id="ARBA00022692"/>
    </source>
</evidence>
<accession>C7QIJ3</accession>
<dbReference type="HOGENOM" id="CLU_001265_23_0_11"/>
<dbReference type="PROSITE" id="PS50850">
    <property type="entry name" value="MFS"/>
    <property type="match status" value="1"/>
</dbReference>
<dbReference type="eggNOG" id="COG2814">
    <property type="taxonomic scope" value="Bacteria"/>
</dbReference>
<dbReference type="Gene3D" id="1.20.1250.20">
    <property type="entry name" value="MFS general substrate transporter like domains"/>
    <property type="match status" value="1"/>
</dbReference>
<feature type="transmembrane region" description="Helical" evidence="5">
    <location>
        <begin position="243"/>
        <end position="264"/>
    </location>
</feature>
<feature type="transmembrane region" description="Helical" evidence="5">
    <location>
        <begin position="158"/>
        <end position="176"/>
    </location>
</feature>
<evidence type="ECO:0000256" key="1">
    <source>
        <dbReference type="ARBA" id="ARBA00004651"/>
    </source>
</evidence>
<dbReference type="STRING" id="479433.Caci_6216"/>
<evidence type="ECO:0000256" key="5">
    <source>
        <dbReference type="SAM" id="Phobius"/>
    </source>
</evidence>
<dbReference type="InterPro" id="IPR020846">
    <property type="entry name" value="MFS_dom"/>
</dbReference>
<dbReference type="RefSeq" id="WP_015794799.1">
    <property type="nucleotide sequence ID" value="NC_013131.1"/>
</dbReference>
<gene>
    <name evidence="7" type="ordered locus">Caci_6216</name>
</gene>
<reference evidence="7 8" key="1">
    <citation type="journal article" date="2009" name="Stand. Genomic Sci.">
        <title>Complete genome sequence of Catenulispora acidiphila type strain (ID 139908).</title>
        <authorList>
            <person name="Copeland A."/>
            <person name="Lapidus A."/>
            <person name="Glavina Del Rio T."/>
            <person name="Nolan M."/>
            <person name="Lucas S."/>
            <person name="Chen F."/>
            <person name="Tice H."/>
            <person name="Cheng J.F."/>
            <person name="Bruce D."/>
            <person name="Goodwin L."/>
            <person name="Pitluck S."/>
            <person name="Mikhailova N."/>
            <person name="Pati A."/>
            <person name="Ivanova N."/>
            <person name="Mavromatis K."/>
            <person name="Chen A."/>
            <person name="Palaniappan K."/>
            <person name="Chain P."/>
            <person name="Land M."/>
            <person name="Hauser L."/>
            <person name="Chang Y.J."/>
            <person name="Jeffries C.D."/>
            <person name="Chertkov O."/>
            <person name="Brettin T."/>
            <person name="Detter J.C."/>
            <person name="Han C."/>
            <person name="Ali Z."/>
            <person name="Tindall B.J."/>
            <person name="Goker M."/>
            <person name="Bristow J."/>
            <person name="Eisen J.A."/>
            <person name="Markowitz V."/>
            <person name="Hugenholtz P."/>
            <person name="Kyrpides N.C."/>
            <person name="Klenk H.P."/>
        </authorList>
    </citation>
    <scope>NUCLEOTIDE SEQUENCE [LARGE SCALE GENOMIC DNA]</scope>
    <source>
        <strain evidence="8">DSM 44928 / JCM 14897 / NBRC 102108 / NRRL B-24433 / ID139908</strain>
    </source>
</reference>
<dbReference type="InterPro" id="IPR011701">
    <property type="entry name" value="MFS"/>
</dbReference>
<dbReference type="InterPro" id="IPR036259">
    <property type="entry name" value="MFS_trans_sf"/>
</dbReference>
<keyword evidence="2 5" id="KW-0812">Transmembrane</keyword>
<evidence type="ECO:0000313" key="8">
    <source>
        <dbReference type="Proteomes" id="UP000000851"/>
    </source>
</evidence>
<dbReference type="AlphaFoldDB" id="C7QIJ3"/>
<feature type="transmembrane region" description="Helical" evidence="5">
    <location>
        <begin position="93"/>
        <end position="114"/>
    </location>
</feature>
<feature type="transmembrane region" description="Helical" evidence="5">
    <location>
        <begin position="32"/>
        <end position="57"/>
    </location>
</feature>
<dbReference type="Proteomes" id="UP000000851">
    <property type="component" value="Chromosome"/>
</dbReference>
<evidence type="ECO:0000256" key="4">
    <source>
        <dbReference type="ARBA" id="ARBA00023136"/>
    </source>
</evidence>
<dbReference type="InParanoid" id="C7QIJ3"/>
<feature type="transmembrane region" description="Helical" evidence="5">
    <location>
        <begin position="334"/>
        <end position="352"/>
    </location>
</feature>
<organism evidence="7 8">
    <name type="scientific">Catenulispora acidiphila (strain DSM 44928 / JCM 14897 / NBRC 102108 / NRRL B-24433 / ID139908)</name>
    <dbReference type="NCBI Taxonomy" id="479433"/>
    <lineage>
        <taxon>Bacteria</taxon>
        <taxon>Bacillati</taxon>
        <taxon>Actinomycetota</taxon>
        <taxon>Actinomycetes</taxon>
        <taxon>Catenulisporales</taxon>
        <taxon>Catenulisporaceae</taxon>
        <taxon>Catenulispora</taxon>
    </lineage>
</organism>
<feature type="domain" description="Major facilitator superfamily (MFS) profile" evidence="6">
    <location>
        <begin position="1"/>
        <end position="386"/>
    </location>
</feature>
<name>C7QIJ3_CATAD</name>
<dbReference type="GO" id="GO:0022857">
    <property type="term" value="F:transmembrane transporter activity"/>
    <property type="evidence" value="ECO:0007669"/>
    <property type="project" value="InterPro"/>
</dbReference>
<proteinExistence type="predicted"/>
<dbReference type="PANTHER" id="PTHR42910">
    <property type="entry name" value="TRANSPORTER SCO4007-RELATED"/>
    <property type="match status" value="1"/>
</dbReference>
<feature type="transmembrane region" description="Helical" evidence="5">
    <location>
        <begin position="211"/>
        <end position="231"/>
    </location>
</feature>
<comment type="subcellular location">
    <subcellularLocation>
        <location evidence="1">Cell membrane</location>
        <topology evidence="1">Multi-pass membrane protein</topology>
    </subcellularLocation>
</comment>
<sequence length="407" mass="41304" precursor="true">MGFALLLATAGGLSVANVYYAQPLLEQIGGALHVSAGSLGLTTGVTQLGYLVGLILLVPLGDLVDQRRLISWLTLVAGVGLAGAGFADGPVEFFAACAVVGLASAVVQVIVAYGAVLSPVEQRGRVIGVVTSGVVLGILLARTVSGLVAAALGWRAAFLLPAVLMVVMAVTVNRLLPRRRRAVAASVSYLRLISSVFTLTARDRVFRTRSLLALFLFGCFGALWGSVALPLSAAPWQLSTSQIGLFGIAGAAGALSASGAGRLADRGRAPVVTGVTLVLLLLSWAAIGAAPFSLTLLTLGIVVLDFAGQALHVTNQHLIVAGDPAATSRVIGGYMVYYSIGTGGGAIVATSLYSAYGWGAVCSFGAALAVLALVVWSLDLLPEATRGVRARGSHTGACATGNVGRNG</sequence>
<evidence type="ECO:0000313" key="7">
    <source>
        <dbReference type="EMBL" id="ACU75070.1"/>
    </source>
</evidence>
<feature type="transmembrane region" description="Helical" evidence="5">
    <location>
        <begin position="271"/>
        <end position="290"/>
    </location>
</feature>
<dbReference type="EMBL" id="CP001700">
    <property type="protein sequence ID" value="ACU75070.1"/>
    <property type="molecule type" value="Genomic_DNA"/>
</dbReference>
<keyword evidence="8" id="KW-1185">Reference proteome</keyword>
<dbReference type="SUPFAM" id="SSF103473">
    <property type="entry name" value="MFS general substrate transporter"/>
    <property type="match status" value="1"/>
</dbReference>
<keyword evidence="3 5" id="KW-1133">Transmembrane helix</keyword>
<keyword evidence="4 5" id="KW-0472">Membrane</keyword>
<evidence type="ECO:0000256" key="3">
    <source>
        <dbReference type="ARBA" id="ARBA00022989"/>
    </source>
</evidence>
<dbReference type="CDD" id="cd17324">
    <property type="entry name" value="MFS_NepI_like"/>
    <property type="match status" value="1"/>
</dbReference>
<feature type="transmembrane region" description="Helical" evidence="5">
    <location>
        <begin position="126"/>
        <end position="152"/>
    </location>
</feature>
<dbReference type="OrthoDB" id="9815356at2"/>
<feature type="transmembrane region" description="Helical" evidence="5">
    <location>
        <begin position="358"/>
        <end position="381"/>
    </location>
</feature>
<dbReference type="GO" id="GO:0005886">
    <property type="term" value="C:plasma membrane"/>
    <property type="evidence" value="ECO:0007669"/>
    <property type="project" value="UniProtKB-SubCell"/>
</dbReference>
<feature type="transmembrane region" description="Helical" evidence="5">
    <location>
        <begin position="69"/>
        <end position="87"/>
    </location>
</feature>
<dbReference type="PANTHER" id="PTHR42910:SF1">
    <property type="entry name" value="MAJOR FACILITATOR SUPERFAMILY (MFS) PROFILE DOMAIN-CONTAINING PROTEIN"/>
    <property type="match status" value="1"/>
</dbReference>
<dbReference type="KEGG" id="cai:Caci_6216"/>